<sequence>MAVLSQYDYVFAIGTFFAMLDIWNNGANDVANAWATSVSSRSISYRWAMVLGTIFEMLGAITVGARTADTIKNGIIPNSVFRNNAGVQMLAFTCALGAAASWVMWCTRHSAHVSSTYSLISAVAGVGVAVGGASQVSWGWNGGKGMGAIFAGLGMAPLIAGCFGAIIFGLIKYVVHKRSNPARWAVMTSPFFFLIAGTICTLSIVYKGSPDLKLNAKEPWFIAAVVVGTGCGLGLLSALFFVPYLYCKIIRRENLPWYMFIMGPALFFRPAPASADKVVVPNYAVVQHDDEDEHGSAETAVASGSDISTHEKDMVITEVNTAQANKTHAEHRAEADARLHAKLRKKRGPLGWAMRTLHENQMGPGNVYELHNIKIIMKRIPAYIVCGALYGLNYDIHAAQTGIAGTPDGDRMVRVYAGATKYDNETEYSYSFVQVITACTASFAHGANDIGNAAGPWAAIYGAWQTGNAAQTKASVPIWQLAVLSAVLSLGLITYGYNIMRVMGNKITYHSPSRGCSMEMGAAITVLVFSQFALPVSTSMCITGATVGVGLMNGKLSAVNWQRVTLLVISWIFTIPVAGTIGGVAMGLFLNAPSFYRNP</sequence>
<feature type="transmembrane region" description="Helical" evidence="7">
    <location>
        <begin position="220"/>
        <end position="246"/>
    </location>
</feature>
<keyword evidence="5 7" id="KW-1133">Transmembrane helix</keyword>
<comment type="function">
    <text evidence="7">Sodium-phosphate symporter.</text>
</comment>
<protein>
    <recommendedName>
        <fullName evidence="7">Phosphate transporter</fullName>
    </recommendedName>
</protein>
<name>A0A6J3M6X1_9PEZI</name>
<keyword evidence="4 7" id="KW-0812">Transmembrane</keyword>
<dbReference type="GeneID" id="54359093"/>
<dbReference type="GO" id="GO:0016020">
    <property type="term" value="C:membrane"/>
    <property type="evidence" value="ECO:0007669"/>
    <property type="project" value="UniProtKB-SubCell"/>
</dbReference>
<feature type="transmembrane region" description="Helical" evidence="7">
    <location>
        <begin position="45"/>
        <end position="65"/>
    </location>
</feature>
<evidence type="ECO:0000256" key="1">
    <source>
        <dbReference type="ARBA" id="ARBA00004141"/>
    </source>
</evidence>
<dbReference type="Proteomes" id="UP000504637">
    <property type="component" value="Unplaced"/>
</dbReference>
<evidence type="ECO:0000256" key="5">
    <source>
        <dbReference type="ARBA" id="ARBA00022989"/>
    </source>
</evidence>
<evidence type="ECO:0000256" key="6">
    <source>
        <dbReference type="ARBA" id="ARBA00023136"/>
    </source>
</evidence>
<dbReference type="AlphaFoldDB" id="A0A6J3M6X1"/>
<keyword evidence="2 7" id="KW-0813">Transport</keyword>
<keyword evidence="3 7" id="KW-0592">Phosphate transport</keyword>
<keyword evidence="6 7" id="KW-0472">Membrane</keyword>
<evidence type="ECO:0000256" key="2">
    <source>
        <dbReference type="ARBA" id="ARBA00022448"/>
    </source>
</evidence>
<evidence type="ECO:0000256" key="3">
    <source>
        <dbReference type="ARBA" id="ARBA00022592"/>
    </source>
</evidence>
<reference evidence="9" key="2">
    <citation type="submission" date="2020-04" db="EMBL/GenBank/DDBJ databases">
        <authorList>
            <consortium name="NCBI Genome Project"/>
        </authorList>
    </citation>
    <scope>NUCLEOTIDE SEQUENCE</scope>
    <source>
        <strain evidence="9">CBS 342.82</strain>
    </source>
</reference>
<feature type="transmembrane region" description="Helical" evidence="7">
    <location>
        <begin position="6"/>
        <end position="24"/>
    </location>
</feature>
<evidence type="ECO:0000313" key="9">
    <source>
        <dbReference type="RefSeq" id="XP_033460300.1"/>
    </source>
</evidence>
<dbReference type="InterPro" id="IPR001204">
    <property type="entry name" value="Phos_transporter"/>
</dbReference>
<dbReference type="PANTHER" id="PTHR11101:SF57">
    <property type="entry name" value="PHOSPHATE TRANSPORTER"/>
    <property type="match status" value="1"/>
</dbReference>
<dbReference type="Pfam" id="PF01384">
    <property type="entry name" value="PHO4"/>
    <property type="match status" value="1"/>
</dbReference>
<organism evidence="9">
    <name type="scientific">Dissoconium aciculare CBS 342.82</name>
    <dbReference type="NCBI Taxonomy" id="1314786"/>
    <lineage>
        <taxon>Eukaryota</taxon>
        <taxon>Fungi</taxon>
        <taxon>Dikarya</taxon>
        <taxon>Ascomycota</taxon>
        <taxon>Pezizomycotina</taxon>
        <taxon>Dothideomycetes</taxon>
        <taxon>Dothideomycetidae</taxon>
        <taxon>Mycosphaerellales</taxon>
        <taxon>Dissoconiaceae</taxon>
        <taxon>Dissoconium</taxon>
    </lineage>
</organism>
<dbReference type="GO" id="GO:0005315">
    <property type="term" value="F:phosphate transmembrane transporter activity"/>
    <property type="evidence" value="ECO:0007669"/>
    <property type="project" value="InterPro"/>
</dbReference>
<feature type="transmembrane region" description="Helical" evidence="7">
    <location>
        <begin position="520"/>
        <end position="552"/>
    </location>
</feature>
<feature type="transmembrane region" description="Helical" evidence="7">
    <location>
        <begin position="117"/>
        <end position="140"/>
    </location>
</feature>
<gene>
    <name evidence="9" type="ORF">K489DRAFT_318216</name>
</gene>
<accession>A0A6J3M6X1</accession>
<comment type="similarity">
    <text evidence="7">Belongs to the inorganic phosphate transporter (PiT) (TC 2.A.20) family.</text>
</comment>
<dbReference type="RefSeq" id="XP_033460300.1">
    <property type="nucleotide sequence ID" value="XM_033601293.1"/>
</dbReference>
<feature type="transmembrane region" description="Helical" evidence="7">
    <location>
        <begin position="146"/>
        <end position="171"/>
    </location>
</feature>
<proteinExistence type="inferred from homology"/>
<dbReference type="OrthoDB" id="260807at2759"/>
<evidence type="ECO:0000256" key="4">
    <source>
        <dbReference type="ARBA" id="ARBA00022692"/>
    </source>
</evidence>
<feature type="transmembrane region" description="Helical" evidence="7">
    <location>
        <begin position="85"/>
        <end position="105"/>
    </location>
</feature>
<feature type="transmembrane region" description="Helical" evidence="7">
    <location>
        <begin position="191"/>
        <end position="208"/>
    </location>
</feature>
<dbReference type="PANTHER" id="PTHR11101">
    <property type="entry name" value="PHOSPHATE TRANSPORTER"/>
    <property type="match status" value="1"/>
</dbReference>
<feature type="transmembrane region" description="Helical" evidence="7">
    <location>
        <begin position="481"/>
        <end position="500"/>
    </location>
</feature>
<keyword evidence="8" id="KW-1185">Reference proteome</keyword>
<evidence type="ECO:0000313" key="8">
    <source>
        <dbReference type="Proteomes" id="UP000504637"/>
    </source>
</evidence>
<evidence type="ECO:0000256" key="7">
    <source>
        <dbReference type="RuleBase" id="RU363058"/>
    </source>
</evidence>
<reference evidence="9" key="1">
    <citation type="submission" date="2020-01" db="EMBL/GenBank/DDBJ databases">
        <authorList>
            <consortium name="DOE Joint Genome Institute"/>
            <person name="Haridas S."/>
            <person name="Albert R."/>
            <person name="Binder M."/>
            <person name="Bloem J."/>
            <person name="Labutti K."/>
            <person name="Salamov A."/>
            <person name="Andreopoulos B."/>
            <person name="Baker S.E."/>
            <person name="Barry K."/>
            <person name="Bills G."/>
            <person name="Bluhm B.H."/>
            <person name="Cannon C."/>
            <person name="Castanera R."/>
            <person name="Culley D.E."/>
            <person name="Daum C."/>
            <person name="Ezra D."/>
            <person name="Gonzalez J.B."/>
            <person name="Henrissat B."/>
            <person name="Kuo A."/>
            <person name="Liang C."/>
            <person name="Lipzen A."/>
            <person name="Lutzoni F."/>
            <person name="Magnuson J."/>
            <person name="Mondo S."/>
            <person name="Nolan M."/>
            <person name="Ohm R."/>
            <person name="Pangilinan J."/>
            <person name="Park H.-J."/>
            <person name="Ramirez L."/>
            <person name="Alfaro M."/>
            <person name="Sun H."/>
            <person name="Tritt A."/>
            <person name="Yoshinaga Y."/>
            <person name="Zwiers L.-H."/>
            <person name="Turgeon B.G."/>
            <person name="Goodwin S.B."/>
            <person name="Spatafora J.W."/>
            <person name="Crous P.W."/>
            <person name="Grigoriev I.V."/>
        </authorList>
    </citation>
    <scope>NUCLEOTIDE SEQUENCE</scope>
    <source>
        <strain evidence="9">CBS 342.82</strain>
    </source>
</reference>
<reference evidence="9" key="3">
    <citation type="submission" date="2025-08" db="UniProtKB">
        <authorList>
            <consortium name="RefSeq"/>
        </authorList>
    </citation>
    <scope>IDENTIFICATION</scope>
    <source>
        <strain evidence="9">CBS 342.82</strain>
    </source>
</reference>
<dbReference type="GO" id="GO:0035435">
    <property type="term" value="P:phosphate ion transmembrane transport"/>
    <property type="evidence" value="ECO:0007669"/>
    <property type="project" value="TreeGrafter"/>
</dbReference>
<feature type="transmembrane region" description="Helical" evidence="7">
    <location>
        <begin position="564"/>
        <end position="590"/>
    </location>
</feature>
<comment type="subcellular location">
    <subcellularLocation>
        <location evidence="1 7">Membrane</location>
        <topology evidence="1 7">Multi-pass membrane protein</topology>
    </subcellularLocation>
</comment>